<keyword evidence="2" id="KW-1185">Reference proteome</keyword>
<proteinExistence type="predicted"/>
<dbReference type="AlphaFoldDB" id="A0AAV1VT64"/>
<comment type="caution">
    <text evidence="1">The sequence shown here is derived from an EMBL/GenBank/DDBJ whole genome shotgun (WGS) entry which is preliminary data.</text>
</comment>
<gene>
    <name evidence="1" type="ORF">LLUT_LOCUS1264</name>
</gene>
<reference evidence="1 2" key="1">
    <citation type="submission" date="2024-03" db="EMBL/GenBank/DDBJ databases">
        <authorList>
            <person name="Martinez-Hernandez J."/>
        </authorList>
    </citation>
    <scope>NUCLEOTIDE SEQUENCE [LARGE SCALE GENOMIC DNA]</scope>
</reference>
<organism evidence="1 2">
    <name type="scientific">Lupinus luteus</name>
    <name type="common">European yellow lupine</name>
    <dbReference type="NCBI Taxonomy" id="3873"/>
    <lineage>
        <taxon>Eukaryota</taxon>
        <taxon>Viridiplantae</taxon>
        <taxon>Streptophyta</taxon>
        <taxon>Embryophyta</taxon>
        <taxon>Tracheophyta</taxon>
        <taxon>Spermatophyta</taxon>
        <taxon>Magnoliopsida</taxon>
        <taxon>eudicotyledons</taxon>
        <taxon>Gunneridae</taxon>
        <taxon>Pentapetalae</taxon>
        <taxon>rosids</taxon>
        <taxon>fabids</taxon>
        <taxon>Fabales</taxon>
        <taxon>Fabaceae</taxon>
        <taxon>Papilionoideae</taxon>
        <taxon>50 kb inversion clade</taxon>
        <taxon>genistoids sensu lato</taxon>
        <taxon>core genistoids</taxon>
        <taxon>Genisteae</taxon>
        <taxon>Lupinus</taxon>
    </lineage>
</organism>
<evidence type="ECO:0000313" key="1">
    <source>
        <dbReference type="EMBL" id="CAL0300204.1"/>
    </source>
</evidence>
<dbReference type="Proteomes" id="UP001497480">
    <property type="component" value="Unassembled WGS sequence"/>
</dbReference>
<dbReference type="EMBL" id="CAXHTB010000001">
    <property type="protein sequence ID" value="CAL0300204.1"/>
    <property type="molecule type" value="Genomic_DNA"/>
</dbReference>
<sequence>MQKRIRAPVPSINHAVTNAVNSGTTVPFEHLNGGVVHHIEQAHFPLPLRNYHKS</sequence>
<evidence type="ECO:0000313" key="2">
    <source>
        <dbReference type="Proteomes" id="UP001497480"/>
    </source>
</evidence>
<accession>A0AAV1VT64</accession>
<protein>
    <submittedName>
        <fullName evidence="1">Uncharacterized protein</fullName>
    </submittedName>
</protein>
<name>A0AAV1VT64_LUPLU</name>